<protein>
    <recommendedName>
        <fullName evidence="8">Abasic site processing protein</fullName>
        <ecNumber evidence="8">3.4.-.-</ecNumber>
    </recommendedName>
</protein>
<dbReference type="SUPFAM" id="SSF143081">
    <property type="entry name" value="BB1717-like"/>
    <property type="match status" value="1"/>
</dbReference>
<evidence type="ECO:0000256" key="6">
    <source>
        <dbReference type="ARBA" id="ARBA00023125"/>
    </source>
</evidence>
<keyword evidence="7" id="KW-0456">Lyase</keyword>
<evidence type="ECO:0000256" key="7">
    <source>
        <dbReference type="ARBA" id="ARBA00023239"/>
    </source>
</evidence>
<evidence type="ECO:0000256" key="2">
    <source>
        <dbReference type="ARBA" id="ARBA00022670"/>
    </source>
</evidence>
<keyword evidence="10" id="KW-1185">Reference proteome</keyword>
<name>A0ABQ6CPM3_9HYPH</name>
<keyword evidence="6" id="KW-0238">DNA-binding</keyword>
<dbReference type="EMBL" id="BSPC01000027">
    <property type="protein sequence ID" value="GLS20157.1"/>
    <property type="molecule type" value="Genomic_DNA"/>
</dbReference>
<dbReference type="PANTHER" id="PTHR13604">
    <property type="entry name" value="DC12-RELATED"/>
    <property type="match status" value="1"/>
</dbReference>
<evidence type="ECO:0000256" key="1">
    <source>
        <dbReference type="ARBA" id="ARBA00008136"/>
    </source>
</evidence>
<dbReference type="InterPro" id="IPR003738">
    <property type="entry name" value="SRAP"/>
</dbReference>
<keyword evidence="2 8" id="KW-0645">Protease</keyword>
<dbReference type="PANTHER" id="PTHR13604:SF0">
    <property type="entry name" value="ABASIC SITE PROCESSING PROTEIN HMCES"/>
    <property type="match status" value="1"/>
</dbReference>
<evidence type="ECO:0000313" key="9">
    <source>
        <dbReference type="EMBL" id="GLS20157.1"/>
    </source>
</evidence>
<dbReference type="Gene3D" id="3.90.1680.20">
    <property type="match status" value="2"/>
</dbReference>
<dbReference type="EC" id="3.4.-.-" evidence="8"/>
<evidence type="ECO:0000256" key="8">
    <source>
        <dbReference type="RuleBase" id="RU364100"/>
    </source>
</evidence>
<dbReference type="InterPro" id="IPR036590">
    <property type="entry name" value="SRAP-like"/>
</dbReference>
<evidence type="ECO:0000256" key="4">
    <source>
        <dbReference type="ARBA" id="ARBA00022801"/>
    </source>
</evidence>
<evidence type="ECO:0000313" key="10">
    <source>
        <dbReference type="Proteomes" id="UP001156882"/>
    </source>
</evidence>
<dbReference type="Proteomes" id="UP001156882">
    <property type="component" value="Unassembled WGS sequence"/>
</dbReference>
<keyword evidence="5" id="KW-0190">Covalent protein-DNA linkage</keyword>
<reference evidence="10" key="1">
    <citation type="journal article" date="2019" name="Int. J. Syst. Evol. Microbiol.">
        <title>The Global Catalogue of Microorganisms (GCM) 10K type strain sequencing project: providing services to taxonomists for standard genome sequencing and annotation.</title>
        <authorList>
            <consortium name="The Broad Institute Genomics Platform"/>
            <consortium name="The Broad Institute Genome Sequencing Center for Infectious Disease"/>
            <person name="Wu L."/>
            <person name="Ma J."/>
        </authorList>
    </citation>
    <scope>NUCLEOTIDE SEQUENCE [LARGE SCALE GENOMIC DNA]</scope>
    <source>
        <strain evidence="10">NBRC 101365</strain>
    </source>
</reference>
<accession>A0ABQ6CPM3</accession>
<evidence type="ECO:0000256" key="3">
    <source>
        <dbReference type="ARBA" id="ARBA00022763"/>
    </source>
</evidence>
<dbReference type="Pfam" id="PF02586">
    <property type="entry name" value="SRAP"/>
    <property type="match status" value="1"/>
</dbReference>
<sequence length="243" mass="27364">MCNLFGQRMTQAEIRLLGDVIRDTINWPDAVDIYPDYPSPIVRTGADGVRELVTARWGMPSPNFLLEASVLARAKKLAAQGKPVNMEELRRLEPDGGVTNIRNLASPHWRRWQSVENRCLVPMTSFSEYSDIETNEKGRKALKWFALDETQPLAFFAGIWTNWTSVRKVKEGPVTIDIFGFLTTDANAVVKPHHAKAMPVILRDKEEFEVWMRAPWGEAKALQRPLPDDALVVLPSRAVVSGA</sequence>
<keyword evidence="4 8" id="KW-0378">Hydrolase</keyword>
<organism evidence="9 10">
    <name type="scientific">Labrys miyagiensis</name>
    <dbReference type="NCBI Taxonomy" id="346912"/>
    <lineage>
        <taxon>Bacteria</taxon>
        <taxon>Pseudomonadati</taxon>
        <taxon>Pseudomonadota</taxon>
        <taxon>Alphaproteobacteria</taxon>
        <taxon>Hyphomicrobiales</taxon>
        <taxon>Xanthobacteraceae</taxon>
        <taxon>Labrys</taxon>
    </lineage>
</organism>
<comment type="similarity">
    <text evidence="1 8">Belongs to the SOS response-associated peptidase family.</text>
</comment>
<proteinExistence type="inferred from homology"/>
<comment type="caution">
    <text evidence="9">The sequence shown here is derived from an EMBL/GenBank/DDBJ whole genome shotgun (WGS) entry which is preliminary data.</text>
</comment>
<gene>
    <name evidence="9" type="ORF">GCM10007874_31740</name>
</gene>
<dbReference type="Gene3D" id="6.10.250.570">
    <property type="match status" value="1"/>
</dbReference>
<keyword evidence="3" id="KW-0227">DNA damage</keyword>
<evidence type="ECO:0000256" key="5">
    <source>
        <dbReference type="ARBA" id="ARBA00023124"/>
    </source>
</evidence>
<dbReference type="RefSeq" id="WP_284313254.1">
    <property type="nucleotide sequence ID" value="NZ_BSPC01000027.1"/>
</dbReference>